<feature type="signal peptide" evidence="1">
    <location>
        <begin position="1"/>
        <end position="20"/>
    </location>
</feature>
<evidence type="ECO:0000256" key="1">
    <source>
        <dbReference type="SAM" id="SignalP"/>
    </source>
</evidence>
<sequence length="91" mass="10182">MDCLLLLLPLLFLSAAPVQPMMSPGGGYFAHGQCLRYCNPRGHRWLCPPGCECFRVSYVRERGTCLDPGIPLPRGYLPPSRKLPVQRIQKA</sequence>
<feature type="chain" id="PRO_5002202894" evidence="1">
    <location>
        <begin position="21"/>
        <end position="91"/>
    </location>
</feature>
<protein>
    <submittedName>
        <fullName evidence="2">Putative secreted protein</fullName>
    </submittedName>
</protein>
<name>A0A0C9RVP0_AMBAM</name>
<organism evidence="2">
    <name type="scientific">Amblyomma americanum</name>
    <name type="common">Lone star tick</name>
    <dbReference type="NCBI Taxonomy" id="6943"/>
    <lineage>
        <taxon>Eukaryota</taxon>
        <taxon>Metazoa</taxon>
        <taxon>Ecdysozoa</taxon>
        <taxon>Arthropoda</taxon>
        <taxon>Chelicerata</taxon>
        <taxon>Arachnida</taxon>
        <taxon>Acari</taxon>
        <taxon>Parasitiformes</taxon>
        <taxon>Ixodida</taxon>
        <taxon>Ixodoidea</taxon>
        <taxon>Ixodidae</taxon>
        <taxon>Amblyomminae</taxon>
        <taxon>Amblyomma</taxon>
    </lineage>
</organism>
<proteinExistence type="evidence at transcript level"/>
<reference evidence="2" key="1">
    <citation type="journal article" date="2015" name="PLoS ONE">
        <title>An Insight into the Sialome of the Lone Star Tick, Amblyomma americanum, with a Glimpse on Its Time Dependent Gene Expression.</title>
        <authorList>
            <person name="Karim S."/>
            <person name="Ribeiro J.M."/>
        </authorList>
    </citation>
    <scope>NUCLEOTIDE SEQUENCE</scope>
    <source>
        <tissue evidence="2">Salivary gland</tissue>
    </source>
</reference>
<dbReference type="EMBL" id="GBZX01001164">
    <property type="protein sequence ID" value="JAG91576.1"/>
    <property type="molecule type" value="mRNA"/>
</dbReference>
<dbReference type="AlphaFoldDB" id="A0A0C9RVP0"/>
<evidence type="ECO:0000313" key="2">
    <source>
        <dbReference type="EMBL" id="JAG91576.1"/>
    </source>
</evidence>
<accession>A0A0C9RVP0</accession>
<keyword evidence="1" id="KW-0732">Signal</keyword>